<protein>
    <recommendedName>
        <fullName evidence="3">OTU domain-containing protein</fullName>
    </recommendedName>
</protein>
<feature type="region of interest" description="Disordered" evidence="1">
    <location>
        <begin position="842"/>
        <end position="871"/>
    </location>
</feature>
<dbReference type="EMBL" id="MN739028">
    <property type="protein sequence ID" value="QHT35906.1"/>
    <property type="molecule type" value="Genomic_DNA"/>
</dbReference>
<evidence type="ECO:0000256" key="1">
    <source>
        <dbReference type="SAM" id="MobiDB-lite"/>
    </source>
</evidence>
<feature type="compositionally biased region" description="Basic residues" evidence="1">
    <location>
        <begin position="1387"/>
        <end position="1436"/>
    </location>
</feature>
<organism evidence="2">
    <name type="scientific">viral metagenome</name>
    <dbReference type="NCBI Taxonomy" id="1070528"/>
    <lineage>
        <taxon>unclassified sequences</taxon>
        <taxon>metagenomes</taxon>
        <taxon>organismal metagenomes</taxon>
    </lineage>
</organism>
<name>A0A6C0F2S2_9ZZZZ</name>
<feature type="compositionally biased region" description="Gly residues" evidence="1">
    <location>
        <begin position="843"/>
        <end position="856"/>
    </location>
</feature>
<sequence length="1436" mass="159917">MITKKLRPDFQVLLARANYRLIENTGGGDCLYLSVIDELSRAGRTDLIDLSSVADGSELPLFKERLIDCLNRLTDIEVENIFKNSNPYYDAQNTFEFGSQKDKIAEMIRNPNFDGLDSWPDDGMVKLISKCIGIPLYVLSSEGPTLYGFDSSYDYSGEIGDHLGLVANIEETLNQLRDMGALLLANTGNFHYEATLYDPGMNEGMGVGVGEDGEMDEGGVGDDIAGSGAEEEMGEDEDSTDLNVYSLLQRLRGINPDFCNLHPELCRKIEGLNEVALKAQVLIDKQSSLTKDEKGGEYTGAARVIGLMQKNEGGGKNLFLDPDLLQRDARVKEPESFVKQPAKDKASKKGTGDLQPQTESLPRNLEKILAFKDRDATPNKTLASSLEQALLYLNESSPIKAQLYNTRKDLIDIIRTSARGQLSPDEKQFAEGLLKTAYDDIVQKHRDDPETQLIQLLLIYAPFMAKGMSDISQFGESVKIQLLRIIKYRLARKQKEESKKNYFDVTRNTEVIAGFSSDTIAAALQVNVQQLFKGGVISVLPRKNTRGQTLEFFVPYEYITLMSAIKDIMARDKLTGVYIPRSQTIGESIYDKIDRILSEFFNRVTEVSPLFHKYNTLYVKNANEVFEKAFEQYDMLISVINKIVPRKQFQSINRKLEYIFGDPRLIADFKNEIRDLFGLNSVRDDILHERVQQILTRFSILIQEISVLVETNKAVLISETERKLSSSEDQNTEESLPVWLGQLYMTTGYYQSCDELFNGDISILFDKYLAVSSAEEGSGEIDVDYGHDVEIEIVREIGNKVANLMGKTDGDIRRKAVKPSAASASSSTVTASSLAASSLAAVGSGGGERGAGGGDLGRPSRTRKPTVPVTSSAMQLEEEVDSQKVGERDASVNTVKKNKCLPMAIGAVSSGSSAKAVFVVKYSLSPDSCLMFTDDIPTDPAIGTRYQWIVPGATVLGSFDFALGQIGAFWWQRALKNNGILSKDQLIEIMESYINTVVQNVQTKYDSAAPTGCFYVTVGDRAISARFFKLLSSNKKTGRKRSVDQTDDGKGFVFYIYTKDLAEESKNNLEFLREACIRQYAPTSYVLKNGATYDFIERYTDIVTKLKRLDALLLKNIRTKLAPGERVASKEGQEKQAILLKWKSMFIQQTTSSTTFSTTSSTPFENSIKEIIRGVKGSQSKIYYSGLFDDIIAIILQANFTINDEGVVEDHMLTEGDVEFINLLLDEAIHTLSPQACALYGSCAGGSGGRGGGTKYTSSTPFKITHSSSNFAPPTPIREDPEYTDLINKIENGLGGLKSKFSYLVKNIITPENYERYKDESIGDIILNLILPDIVNIILNRNSYATITDKGYIIEQIVFLQQANPGITFNSAVTLFINQYKESHPLRAGKPRRKTRRNNSKKGRNVTKKQHKVKSNKKQRTKGKRAKKSNKKTRRR</sequence>
<evidence type="ECO:0008006" key="3">
    <source>
        <dbReference type="Google" id="ProtNLM"/>
    </source>
</evidence>
<reference evidence="2" key="1">
    <citation type="journal article" date="2020" name="Nature">
        <title>Giant virus diversity and host interactions through global metagenomics.</title>
        <authorList>
            <person name="Schulz F."/>
            <person name="Roux S."/>
            <person name="Paez-Espino D."/>
            <person name="Jungbluth S."/>
            <person name="Walsh D.A."/>
            <person name="Denef V.J."/>
            <person name="McMahon K.D."/>
            <person name="Konstantinidis K.T."/>
            <person name="Eloe-Fadrosh E.A."/>
            <person name="Kyrpides N.C."/>
            <person name="Woyke T."/>
        </authorList>
    </citation>
    <scope>NUCLEOTIDE SEQUENCE</scope>
    <source>
        <strain evidence="2">GVMAG-M-3300009182-46</strain>
    </source>
</reference>
<accession>A0A6C0F2S2</accession>
<feature type="region of interest" description="Disordered" evidence="1">
    <location>
        <begin position="333"/>
        <end position="359"/>
    </location>
</feature>
<proteinExistence type="predicted"/>
<feature type="region of interest" description="Disordered" evidence="1">
    <location>
        <begin position="1384"/>
        <end position="1436"/>
    </location>
</feature>
<evidence type="ECO:0000313" key="2">
    <source>
        <dbReference type="EMBL" id="QHT35906.1"/>
    </source>
</evidence>
<feature type="compositionally biased region" description="Basic and acidic residues" evidence="1">
    <location>
        <begin position="333"/>
        <end position="351"/>
    </location>
</feature>